<dbReference type="OrthoDB" id="9807923at2"/>
<proteinExistence type="predicted"/>
<dbReference type="Pfam" id="PF12867">
    <property type="entry name" value="DinB_2"/>
    <property type="match status" value="1"/>
</dbReference>
<dbReference type="SUPFAM" id="SSF109854">
    <property type="entry name" value="DinB/YfiT-like putative metalloenzymes"/>
    <property type="match status" value="1"/>
</dbReference>
<dbReference type="InterPro" id="IPR034660">
    <property type="entry name" value="DinB/YfiT-like"/>
</dbReference>
<dbReference type="EMBL" id="FUZF01000001">
    <property type="protein sequence ID" value="SKB41811.1"/>
    <property type="molecule type" value="Genomic_DNA"/>
</dbReference>
<gene>
    <name evidence="2" type="ORF">SAMN05660841_00443</name>
</gene>
<dbReference type="InterPro" id="IPR024775">
    <property type="entry name" value="DinB-like"/>
</dbReference>
<dbReference type="STRING" id="1513896.SAMN05660841_00443"/>
<name>A0A1T5B3E8_9SPHI</name>
<dbReference type="RefSeq" id="WP_079640788.1">
    <property type="nucleotide sequence ID" value="NZ_FUZF01000001.1"/>
</dbReference>
<keyword evidence="3" id="KW-1185">Reference proteome</keyword>
<accession>A0A1T5B3E8</accession>
<reference evidence="3" key="1">
    <citation type="submission" date="2017-02" db="EMBL/GenBank/DDBJ databases">
        <authorList>
            <person name="Varghese N."/>
            <person name="Submissions S."/>
        </authorList>
    </citation>
    <scope>NUCLEOTIDE SEQUENCE [LARGE SCALE GENOMIC DNA]</scope>
    <source>
        <strain evidence="3">DSM 24091</strain>
    </source>
</reference>
<dbReference type="AlphaFoldDB" id="A0A1T5B3E8"/>
<evidence type="ECO:0000313" key="3">
    <source>
        <dbReference type="Proteomes" id="UP000190150"/>
    </source>
</evidence>
<feature type="domain" description="DinB-like" evidence="1">
    <location>
        <begin position="73"/>
        <end position="221"/>
    </location>
</feature>
<sequence>MKKLFKEQCRNCLKLVIAVSCLATMSLPKSFASSNRGDLNRIIQNQTTQKLVTQDSSDLSKLIQYYQETSIALQNSISGLSNEQLRFKTDENHWSVSQCLEHIILTERMLFGMIQQQLEKDSQLDSKSQRSQTDEEIVKTITNRSQKFQAPETLQPKGQYETTNAAWEDFSKERNLITDYIKKADIVKLRSHLSKYPTGVADGYQSLLFLAAHTARHTAQIQEIKSNANFPK</sequence>
<dbReference type="Gene3D" id="1.20.120.450">
    <property type="entry name" value="dinb family like domain"/>
    <property type="match status" value="1"/>
</dbReference>
<evidence type="ECO:0000259" key="1">
    <source>
        <dbReference type="Pfam" id="PF12867"/>
    </source>
</evidence>
<organism evidence="2 3">
    <name type="scientific">Sphingobacterium nematocida</name>
    <dbReference type="NCBI Taxonomy" id="1513896"/>
    <lineage>
        <taxon>Bacteria</taxon>
        <taxon>Pseudomonadati</taxon>
        <taxon>Bacteroidota</taxon>
        <taxon>Sphingobacteriia</taxon>
        <taxon>Sphingobacteriales</taxon>
        <taxon>Sphingobacteriaceae</taxon>
        <taxon>Sphingobacterium</taxon>
    </lineage>
</organism>
<evidence type="ECO:0000313" key="2">
    <source>
        <dbReference type="EMBL" id="SKB41811.1"/>
    </source>
</evidence>
<dbReference type="Proteomes" id="UP000190150">
    <property type="component" value="Unassembled WGS sequence"/>
</dbReference>
<protein>
    <submittedName>
        <fullName evidence="2">DinB superfamily protein</fullName>
    </submittedName>
</protein>